<evidence type="ECO:0000313" key="3">
    <source>
        <dbReference type="EMBL" id="TGD45552.1"/>
    </source>
</evidence>
<accession>A0A659SDE8</accession>
<dbReference type="InterPro" id="IPR043128">
    <property type="entry name" value="Rev_trsase/Diguanyl_cyclase"/>
</dbReference>
<feature type="non-terminal residue" evidence="3">
    <location>
        <position position="274"/>
    </location>
</feature>
<feature type="domain" description="PAS" evidence="1">
    <location>
        <begin position="46"/>
        <end position="117"/>
    </location>
</feature>
<dbReference type="Gene3D" id="3.30.450.20">
    <property type="entry name" value="PAS domain"/>
    <property type="match status" value="1"/>
</dbReference>
<evidence type="ECO:0000313" key="4">
    <source>
        <dbReference type="Proteomes" id="UP000297989"/>
    </source>
</evidence>
<dbReference type="CDD" id="cd00130">
    <property type="entry name" value="PAS"/>
    <property type="match status" value="1"/>
</dbReference>
<comment type="caution">
    <text evidence="3">The sequence shown here is derived from an EMBL/GenBank/DDBJ whole genome shotgun (WGS) entry which is preliminary data.</text>
</comment>
<proteinExistence type="predicted"/>
<dbReference type="SUPFAM" id="SSF55073">
    <property type="entry name" value="Nucleotide cyclase"/>
    <property type="match status" value="1"/>
</dbReference>
<evidence type="ECO:0000259" key="2">
    <source>
        <dbReference type="PROSITE" id="PS50887"/>
    </source>
</evidence>
<dbReference type="AlphaFoldDB" id="A0A659SDE8"/>
<evidence type="ECO:0000259" key="1">
    <source>
        <dbReference type="PROSITE" id="PS50112"/>
    </source>
</evidence>
<dbReference type="EMBL" id="PYKK01000608">
    <property type="protein sequence ID" value="TGD45552.1"/>
    <property type="molecule type" value="Genomic_DNA"/>
</dbReference>
<dbReference type="Pfam" id="PF00990">
    <property type="entry name" value="GGDEF"/>
    <property type="match status" value="1"/>
</dbReference>
<reference evidence="3 4" key="1">
    <citation type="submission" date="2018-03" db="EMBL/GenBank/DDBJ databases">
        <title>Non-Typhoidal Salmonella genome sequencing and assembly.</title>
        <authorList>
            <person name="Matchawe C."/>
        </authorList>
    </citation>
    <scope>NUCLEOTIDE SEQUENCE [LARGE SCALE GENOMIC DNA]</scope>
    <source>
        <strain evidence="3 4">8EV</strain>
    </source>
</reference>
<name>A0A659SDE8_SALET</name>
<dbReference type="SUPFAM" id="SSF55785">
    <property type="entry name" value="PYP-like sensor domain (PAS domain)"/>
    <property type="match status" value="1"/>
</dbReference>
<dbReference type="NCBIfam" id="TIGR00229">
    <property type="entry name" value="sensory_box"/>
    <property type="match status" value="1"/>
</dbReference>
<feature type="non-terminal residue" evidence="3">
    <location>
        <position position="1"/>
    </location>
</feature>
<gene>
    <name evidence="3" type="ORF">C9F10_08475</name>
</gene>
<dbReference type="PANTHER" id="PTHR44757">
    <property type="entry name" value="DIGUANYLATE CYCLASE DGCP"/>
    <property type="match status" value="1"/>
</dbReference>
<protein>
    <submittedName>
        <fullName evidence="3">Cyclic di-GMP phosphodiesterase</fullName>
    </submittedName>
</protein>
<dbReference type="InterPro" id="IPR035965">
    <property type="entry name" value="PAS-like_dom_sf"/>
</dbReference>
<organism evidence="3 4">
    <name type="scientific">Salmonella enterica subsp. enterica serovar Poona</name>
    <dbReference type="NCBI Taxonomy" id="436295"/>
    <lineage>
        <taxon>Bacteria</taxon>
        <taxon>Pseudomonadati</taxon>
        <taxon>Pseudomonadota</taxon>
        <taxon>Gammaproteobacteria</taxon>
        <taxon>Enterobacterales</taxon>
        <taxon>Enterobacteriaceae</taxon>
        <taxon>Salmonella</taxon>
    </lineage>
</organism>
<dbReference type="NCBIfam" id="TIGR00254">
    <property type="entry name" value="GGDEF"/>
    <property type="match status" value="1"/>
</dbReference>
<dbReference type="InterPro" id="IPR000014">
    <property type="entry name" value="PAS"/>
</dbReference>
<feature type="domain" description="GGDEF" evidence="2">
    <location>
        <begin position="202"/>
        <end position="274"/>
    </location>
</feature>
<dbReference type="Proteomes" id="UP000297989">
    <property type="component" value="Unassembled WGS sequence"/>
</dbReference>
<dbReference type="Gene3D" id="3.30.70.270">
    <property type="match status" value="1"/>
</dbReference>
<dbReference type="PANTHER" id="PTHR44757:SF11">
    <property type="entry name" value="CYCLIC DI-GMP PHOSPHODIESTERASE PDER"/>
    <property type="match status" value="1"/>
</dbReference>
<dbReference type="CDD" id="cd01949">
    <property type="entry name" value="GGDEF"/>
    <property type="match status" value="1"/>
</dbReference>
<dbReference type="SMART" id="SM00267">
    <property type="entry name" value="GGDEF"/>
    <property type="match status" value="1"/>
</dbReference>
<dbReference type="PROSITE" id="PS50112">
    <property type="entry name" value="PAS"/>
    <property type="match status" value="1"/>
</dbReference>
<dbReference type="SMART" id="SM00091">
    <property type="entry name" value="PAS"/>
    <property type="match status" value="1"/>
</dbReference>
<dbReference type="InterPro" id="IPR000160">
    <property type="entry name" value="GGDEF_dom"/>
</dbReference>
<dbReference type="InterPro" id="IPR052155">
    <property type="entry name" value="Biofilm_reg_signaling"/>
</dbReference>
<dbReference type="PROSITE" id="PS50887">
    <property type="entry name" value="GGDEF"/>
    <property type="match status" value="1"/>
</dbReference>
<dbReference type="InterPro" id="IPR029787">
    <property type="entry name" value="Nucleotide_cyclase"/>
</dbReference>
<sequence>LLITLLIEKQVTVVHLVGRKINNREWAGSLATWPDTPAVAPTQAQELSFAEQIVSEANSVIAILDSQGKICRFNQSCEEYTGLKERDVIGQSVFKLFMSRREAVASRHYIENFFRNGNAYEIERWIKTRKGQRLFLFRNKFVHNGSGKNEIFLICAGTDITEERRAQERLRILANTATVTGLPNRNAIHEFINHAIASAGESQVGIVYLDLDNFKKINDAYGHMFGDQLLQAVSLALLSCLEEDQLLARLGGDEFIVLAAHTSQAALEAVASRI</sequence>
<dbReference type="Pfam" id="PF13426">
    <property type="entry name" value="PAS_9"/>
    <property type="match status" value="1"/>
</dbReference>